<feature type="coiled-coil region" evidence="6">
    <location>
        <begin position="389"/>
        <end position="416"/>
    </location>
</feature>
<protein>
    <recommendedName>
        <fullName evidence="8">TAFII55 protein conserved region domain-containing protein</fullName>
    </recommendedName>
</protein>
<feature type="region of interest" description="Disordered" evidence="7">
    <location>
        <begin position="1"/>
        <end position="52"/>
    </location>
</feature>
<organism evidence="9 10">
    <name type="scientific">Hortaea werneckii</name>
    <name type="common">Black yeast</name>
    <name type="synonym">Cladosporium werneckii</name>
    <dbReference type="NCBI Taxonomy" id="91943"/>
    <lineage>
        <taxon>Eukaryota</taxon>
        <taxon>Fungi</taxon>
        <taxon>Dikarya</taxon>
        <taxon>Ascomycota</taxon>
        <taxon>Pezizomycotina</taxon>
        <taxon>Dothideomycetes</taxon>
        <taxon>Dothideomycetidae</taxon>
        <taxon>Mycosphaerellales</taxon>
        <taxon>Teratosphaeriaceae</taxon>
        <taxon>Hortaea</taxon>
    </lineage>
</organism>
<comment type="similarity">
    <text evidence="2">Belongs to the TAF7 family.</text>
</comment>
<evidence type="ECO:0000256" key="5">
    <source>
        <dbReference type="ARBA" id="ARBA00023242"/>
    </source>
</evidence>
<evidence type="ECO:0000259" key="8">
    <source>
        <dbReference type="SMART" id="SM01370"/>
    </source>
</evidence>
<dbReference type="PANTHER" id="PTHR12228">
    <property type="entry name" value="TRANSCRIPTION INITIATION FACTOR TFIID 55 KD SUBUNIT-RELATED"/>
    <property type="match status" value="1"/>
</dbReference>
<keyword evidence="6" id="KW-0175">Coiled coil</keyword>
<dbReference type="CDD" id="cd08047">
    <property type="entry name" value="TAF7"/>
    <property type="match status" value="1"/>
</dbReference>
<dbReference type="GO" id="GO:0005669">
    <property type="term" value="C:transcription factor TFIID complex"/>
    <property type="evidence" value="ECO:0007669"/>
    <property type="project" value="InterPro"/>
</dbReference>
<accession>A0A3M6X726</accession>
<evidence type="ECO:0000256" key="7">
    <source>
        <dbReference type="SAM" id="MobiDB-lite"/>
    </source>
</evidence>
<feature type="region of interest" description="Disordered" evidence="7">
    <location>
        <begin position="499"/>
        <end position="583"/>
    </location>
</feature>
<evidence type="ECO:0000256" key="3">
    <source>
        <dbReference type="ARBA" id="ARBA00023015"/>
    </source>
</evidence>
<comment type="subcellular location">
    <subcellularLocation>
        <location evidence="1">Nucleus</location>
    </subcellularLocation>
</comment>
<evidence type="ECO:0000256" key="1">
    <source>
        <dbReference type="ARBA" id="ARBA00004123"/>
    </source>
</evidence>
<dbReference type="GO" id="GO:0016251">
    <property type="term" value="F:RNA polymerase II general transcription initiation factor activity"/>
    <property type="evidence" value="ECO:0007669"/>
    <property type="project" value="TreeGrafter"/>
</dbReference>
<dbReference type="AlphaFoldDB" id="A0A3M6X726"/>
<comment type="caution">
    <text evidence="9">The sequence shown here is derived from an EMBL/GenBank/DDBJ whole genome shotgun (WGS) entry which is preliminary data.</text>
</comment>
<dbReference type="InterPro" id="IPR006751">
    <property type="entry name" value="TAFII55_prot_cons_reg"/>
</dbReference>
<feature type="compositionally biased region" description="Basic and acidic residues" evidence="7">
    <location>
        <begin position="572"/>
        <end position="583"/>
    </location>
</feature>
<feature type="compositionally biased region" description="Basic and acidic residues" evidence="7">
    <location>
        <begin position="432"/>
        <end position="443"/>
    </location>
</feature>
<dbReference type="InterPro" id="IPR037817">
    <property type="entry name" value="TAF7"/>
</dbReference>
<evidence type="ECO:0000256" key="2">
    <source>
        <dbReference type="ARBA" id="ARBA00009368"/>
    </source>
</evidence>
<feature type="compositionally biased region" description="Low complexity" evidence="7">
    <location>
        <begin position="70"/>
        <end position="99"/>
    </location>
</feature>
<feature type="region of interest" description="Disordered" evidence="7">
    <location>
        <begin position="68"/>
        <end position="249"/>
    </location>
</feature>
<evidence type="ECO:0000256" key="4">
    <source>
        <dbReference type="ARBA" id="ARBA00023163"/>
    </source>
</evidence>
<gene>
    <name evidence="9" type="ORF">D0869_02889</name>
</gene>
<sequence length="636" mass="70186">MAQQTIGQRHQWTGRNGTGMVQGKGRENSRRPMDGDSREAGRPSNAQQTGPHYYYITAVVMVLLKLKHGQQQSQDGSASQSQSSPAAATSPPPSSTAGPKLKIKNSAPPTPAAERSPAPASAPAPAPGSSQQKKKPTLKKSTDKTAKRGVTSKKRQADDDASPAGGVKRVASDAAQHSRKVSLKLGAPKNPGDAGLEGTTPQSAARSKIRIGGPKKPQDVRRPMLFARRRVPERPKGVGYDSEDSDREEDPAIQQGLVLRMQPGEDADRLREAIANGKIGLKAQEQGVNVSLRFVTNDLRRAVVKVENHMYGAALVDLPCIVESMKSWDKKGWWKVADVHQMLLVLGRVQSEEEAKNLPLPREVDRETMQFAHGLTPPMHWVRKRRFRKRVNYRQMENVEEEVERLLREDDEWERQAGAQVRCQEYTAAEWERLQNEPEHPEDGYDDEDMDAEGEAVETTEQDYQQQWNQLEDEEETAALEAQLGDAFAQDLFDDTAPAASDVVTDSPAPIADQSVHMSAVENSMMASDSAAPTPAASTPAAHQDDEESDEDEDDYDDDDEEDSPDVVDEDAAAKAAERQQQLEEVADLEREIAAARAKTANMTNQLLKRRELDKLGKLEEDLKMKRSAFGLDAED</sequence>
<dbReference type="PANTHER" id="PTHR12228:SF0">
    <property type="entry name" value="TATA-BOX BINDING PROTEIN ASSOCIATED FACTOR 7"/>
    <property type="match status" value="1"/>
</dbReference>
<evidence type="ECO:0000313" key="9">
    <source>
        <dbReference type="EMBL" id="RMX86703.1"/>
    </source>
</evidence>
<dbReference type="EMBL" id="QWIJ01000152">
    <property type="protein sequence ID" value="RMX86703.1"/>
    <property type="molecule type" value="Genomic_DNA"/>
</dbReference>
<feature type="region of interest" description="Disordered" evidence="7">
    <location>
        <begin position="432"/>
        <end position="485"/>
    </location>
</feature>
<dbReference type="Proteomes" id="UP000281245">
    <property type="component" value="Unassembled WGS sequence"/>
</dbReference>
<proteinExistence type="inferred from homology"/>
<name>A0A3M6X726_HORWE</name>
<feature type="compositionally biased region" description="Acidic residues" evidence="7">
    <location>
        <begin position="444"/>
        <end position="461"/>
    </location>
</feature>
<feature type="domain" description="TAFII55 protein conserved region" evidence="8">
    <location>
        <begin position="253"/>
        <end position="415"/>
    </location>
</feature>
<evidence type="ECO:0000256" key="6">
    <source>
        <dbReference type="SAM" id="Coils"/>
    </source>
</evidence>
<evidence type="ECO:0000313" key="10">
    <source>
        <dbReference type="Proteomes" id="UP000281245"/>
    </source>
</evidence>
<dbReference type="GO" id="GO:0051123">
    <property type="term" value="P:RNA polymerase II preinitiation complex assembly"/>
    <property type="evidence" value="ECO:0007669"/>
    <property type="project" value="TreeGrafter"/>
</dbReference>
<feature type="compositionally biased region" description="Acidic residues" evidence="7">
    <location>
        <begin position="545"/>
        <end position="571"/>
    </location>
</feature>
<feature type="compositionally biased region" description="Basic and acidic residues" evidence="7">
    <location>
        <begin position="24"/>
        <end position="41"/>
    </location>
</feature>
<dbReference type="SMART" id="SM01370">
    <property type="entry name" value="TAFII55_N"/>
    <property type="match status" value="1"/>
</dbReference>
<reference evidence="9 10" key="1">
    <citation type="journal article" date="2018" name="BMC Genomics">
        <title>Genomic evidence for intraspecific hybridization in a clonal and extremely halotolerant yeast.</title>
        <authorList>
            <person name="Gostincar C."/>
            <person name="Stajich J.E."/>
            <person name="Zupancic J."/>
            <person name="Zalar P."/>
            <person name="Gunde-Cimerman N."/>
        </authorList>
    </citation>
    <scope>NUCLEOTIDE SEQUENCE [LARGE SCALE GENOMIC DNA]</scope>
    <source>
        <strain evidence="9 10">EXF-6656</strain>
    </source>
</reference>
<dbReference type="Pfam" id="PF04658">
    <property type="entry name" value="TAFII55_N"/>
    <property type="match status" value="1"/>
</dbReference>
<feature type="compositionally biased region" description="Low complexity" evidence="7">
    <location>
        <begin position="527"/>
        <end position="542"/>
    </location>
</feature>
<feature type="compositionally biased region" description="Polar residues" evidence="7">
    <location>
        <begin position="1"/>
        <end position="15"/>
    </location>
</feature>
<dbReference type="VEuPathDB" id="FungiDB:BTJ68_05412"/>
<keyword evidence="3" id="KW-0805">Transcription regulation</keyword>
<dbReference type="OrthoDB" id="153872at2759"/>
<keyword evidence="4" id="KW-0804">Transcription</keyword>
<keyword evidence="5" id="KW-0539">Nucleus</keyword>